<proteinExistence type="predicted"/>
<organism evidence="1">
    <name type="scientific">Anguilla anguilla</name>
    <name type="common">European freshwater eel</name>
    <name type="synonym">Muraena anguilla</name>
    <dbReference type="NCBI Taxonomy" id="7936"/>
    <lineage>
        <taxon>Eukaryota</taxon>
        <taxon>Metazoa</taxon>
        <taxon>Chordata</taxon>
        <taxon>Craniata</taxon>
        <taxon>Vertebrata</taxon>
        <taxon>Euteleostomi</taxon>
        <taxon>Actinopterygii</taxon>
        <taxon>Neopterygii</taxon>
        <taxon>Teleostei</taxon>
        <taxon>Anguilliformes</taxon>
        <taxon>Anguillidae</taxon>
        <taxon>Anguilla</taxon>
    </lineage>
</organism>
<reference evidence="1" key="2">
    <citation type="journal article" date="2015" name="Fish Shellfish Immunol.">
        <title>Early steps in the European eel (Anguilla anguilla)-Vibrio vulnificus interaction in the gills: Role of the RtxA13 toxin.</title>
        <authorList>
            <person name="Callol A."/>
            <person name="Pajuelo D."/>
            <person name="Ebbesson L."/>
            <person name="Teles M."/>
            <person name="MacKenzie S."/>
            <person name="Amaro C."/>
        </authorList>
    </citation>
    <scope>NUCLEOTIDE SEQUENCE</scope>
</reference>
<accession>A0A0E9PRI3</accession>
<reference evidence="1" key="1">
    <citation type="submission" date="2014-11" db="EMBL/GenBank/DDBJ databases">
        <authorList>
            <person name="Amaro Gonzalez C."/>
        </authorList>
    </citation>
    <scope>NUCLEOTIDE SEQUENCE</scope>
</reference>
<evidence type="ECO:0000313" key="1">
    <source>
        <dbReference type="EMBL" id="JAH06882.1"/>
    </source>
</evidence>
<sequence>MFGTLTLWHRSWSSTCTSTSPSTL</sequence>
<dbReference type="EMBL" id="GBXM01101695">
    <property type="protein sequence ID" value="JAH06882.1"/>
    <property type="molecule type" value="Transcribed_RNA"/>
</dbReference>
<name>A0A0E9PRI3_ANGAN</name>
<protein>
    <submittedName>
        <fullName evidence="1">Uncharacterized protein</fullName>
    </submittedName>
</protein>
<dbReference type="AlphaFoldDB" id="A0A0E9PRI3"/>